<accession>A0A9P6DL55</accession>
<proteinExistence type="predicted"/>
<reference evidence="1" key="1">
    <citation type="journal article" date="2020" name="Nat. Commun.">
        <title>Large-scale genome sequencing of mycorrhizal fungi provides insights into the early evolution of symbiotic traits.</title>
        <authorList>
            <person name="Miyauchi S."/>
            <person name="Kiss E."/>
            <person name="Kuo A."/>
            <person name="Drula E."/>
            <person name="Kohler A."/>
            <person name="Sanchez-Garcia M."/>
            <person name="Morin E."/>
            <person name="Andreopoulos B."/>
            <person name="Barry K.W."/>
            <person name="Bonito G."/>
            <person name="Buee M."/>
            <person name="Carver A."/>
            <person name="Chen C."/>
            <person name="Cichocki N."/>
            <person name="Clum A."/>
            <person name="Culley D."/>
            <person name="Crous P.W."/>
            <person name="Fauchery L."/>
            <person name="Girlanda M."/>
            <person name="Hayes R.D."/>
            <person name="Keri Z."/>
            <person name="LaButti K."/>
            <person name="Lipzen A."/>
            <person name="Lombard V."/>
            <person name="Magnuson J."/>
            <person name="Maillard F."/>
            <person name="Murat C."/>
            <person name="Nolan M."/>
            <person name="Ohm R.A."/>
            <person name="Pangilinan J."/>
            <person name="Pereira M.F."/>
            <person name="Perotto S."/>
            <person name="Peter M."/>
            <person name="Pfister S."/>
            <person name="Riley R."/>
            <person name="Sitrit Y."/>
            <person name="Stielow J.B."/>
            <person name="Szollosi G."/>
            <person name="Zifcakova L."/>
            <person name="Stursova M."/>
            <person name="Spatafora J.W."/>
            <person name="Tedersoo L."/>
            <person name="Vaario L.M."/>
            <person name="Yamada A."/>
            <person name="Yan M."/>
            <person name="Wang P."/>
            <person name="Xu J."/>
            <person name="Bruns T."/>
            <person name="Baldrian P."/>
            <person name="Vilgalys R."/>
            <person name="Dunand C."/>
            <person name="Henrissat B."/>
            <person name="Grigoriev I.V."/>
            <person name="Hibbett D."/>
            <person name="Nagy L.G."/>
            <person name="Martin F.M."/>
        </authorList>
    </citation>
    <scope>NUCLEOTIDE SEQUENCE</scope>
    <source>
        <strain evidence="1">UP504</strain>
    </source>
</reference>
<feature type="non-terminal residue" evidence="1">
    <location>
        <position position="227"/>
    </location>
</feature>
<comment type="caution">
    <text evidence="1">The sequence shown here is derived from an EMBL/GenBank/DDBJ whole genome shotgun (WGS) entry which is preliminary data.</text>
</comment>
<organism evidence="1 2">
    <name type="scientific">Hydnum rufescens UP504</name>
    <dbReference type="NCBI Taxonomy" id="1448309"/>
    <lineage>
        <taxon>Eukaryota</taxon>
        <taxon>Fungi</taxon>
        <taxon>Dikarya</taxon>
        <taxon>Basidiomycota</taxon>
        <taxon>Agaricomycotina</taxon>
        <taxon>Agaricomycetes</taxon>
        <taxon>Cantharellales</taxon>
        <taxon>Hydnaceae</taxon>
        <taxon>Hydnum</taxon>
    </lineage>
</organism>
<sequence>MRPHTFTPRPRRGHFIHTKRSVGSPDRYRWASSPSVVPKVEKVDEIITIVQCPLAQDVNDRIPSSLEPLFAIARSSISRHRAPEVPAHADSKSQPDCQYDYAYTQESEETRAKMEYYQQAIMSHERLAKIQAWSEHTWLEGNVAPEFDSPDALRIGELSTLDFHDGLFAVEDSWDELEYPSEPEKQEETDPEPEPEWVWRMTTNEFVPLNRGVACAKCCKCGQPCPC</sequence>
<keyword evidence="2" id="KW-1185">Reference proteome</keyword>
<dbReference type="Proteomes" id="UP000886523">
    <property type="component" value="Unassembled WGS sequence"/>
</dbReference>
<protein>
    <submittedName>
        <fullName evidence="1">Uncharacterized protein</fullName>
    </submittedName>
</protein>
<gene>
    <name evidence="1" type="ORF">BS47DRAFT_1352535</name>
</gene>
<evidence type="ECO:0000313" key="2">
    <source>
        <dbReference type="Proteomes" id="UP000886523"/>
    </source>
</evidence>
<name>A0A9P6DL55_9AGAM</name>
<evidence type="ECO:0000313" key="1">
    <source>
        <dbReference type="EMBL" id="KAF9506646.1"/>
    </source>
</evidence>
<dbReference type="AlphaFoldDB" id="A0A9P6DL55"/>
<dbReference type="EMBL" id="MU129104">
    <property type="protein sequence ID" value="KAF9506646.1"/>
    <property type="molecule type" value="Genomic_DNA"/>
</dbReference>